<organism evidence="6 7">
    <name type="scientific">Simonsiella muelleri ATCC 29453</name>
    <dbReference type="NCBI Taxonomy" id="641147"/>
    <lineage>
        <taxon>Bacteria</taxon>
        <taxon>Pseudomonadati</taxon>
        <taxon>Pseudomonadota</taxon>
        <taxon>Betaproteobacteria</taxon>
        <taxon>Neisseriales</taxon>
        <taxon>Neisseriaceae</taxon>
        <taxon>Simonsiella</taxon>
    </lineage>
</organism>
<dbReference type="HOGENOM" id="CLU_065038_1_0_4"/>
<dbReference type="UniPathway" id="UPA00358">
    <property type="reaction ID" value="UER00476"/>
</dbReference>
<dbReference type="PANTHER" id="PTHR42866">
    <property type="entry name" value="3-DEOXY-MANNO-OCTULOSONATE CYTIDYLYLTRANSFERASE"/>
    <property type="match status" value="1"/>
</dbReference>
<dbReference type="InterPro" id="IPR029044">
    <property type="entry name" value="Nucleotide-diphossugar_trans"/>
</dbReference>
<dbReference type="NCBIfam" id="NF003952">
    <property type="entry name" value="PRK05450.1-5"/>
    <property type="match status" value="1"/>
</dbReference>
<dbReference type="AlphaFoldDB" id="V9HMR8"/>
<dbReference type="InterPro" id="IPR003329">
    <property type="entry name" value="Cytidylyl_trans"/>
</dbReference>
<proteinExistence type="inferred from homology"/>
<dbReference type="EMBL" id="ADCY02000019">
    <property type="protein sequence ID" value="EFG31593.1"/>
    <property type="molecule type" value="Genomic_DNA"/>
</dbReference>
<comment type="catalytic activity">
    <reaction evidence="5">
        <text>3-deoxy-alpha-D-manno-oct-2-ulosonate + CTP = CMP-3-deoxy-beta-D-manno-octulosonate + diphosphate</text>
        <dbReference type="Rhea" id="RHEA:23448"/>
        <dbReference type="ChEBI" id="CHEBI:33019"/>
        <dbReference type="ChEBI" id="CHEBI:37563"/>
        <dbReference type="ChEBI" id="CHEBI:85986"/>
        <dbReference type="ChEBI" id="CHEBI:85987"/>
        <dbReference type="EC" id="2.7.7.38"/>
    </reaction>
</comment>
<dbReference type="NCBIfam" id="TIGR00466">
    <property type="entry name" value="kdsB"/>
    <property type="match status" value="1"/>
</dbReference>
<dbReference type="CDD" id="cd02517">
    <property type="entry name" value="CMP-KDO-Synthetase"/>
    <property type="match status" value="1"/>
</dbReference>
<dbReference type="Proteomes" id="UP000017813">
    <property type="component" value="Unassembled WGS sequence"/>
</dbReference>
<dbReference type="SUPFAM" id="SSF53448">
    <property type="entry name" value="Nucleotide-diphospho-sugar transferases"/>
    <property type="match status" value="1"/>
</dbReference>
<dbReference type="RefSeq" id="WP_002641643.1">
    <property type="nucleotide sequence ID" value="NZ_CP019448.1"/>
</dbReference>
<protein>
    <recommendedName>
        <fullName evidence="5">3-deoxy-manno-octulosonate cytidylyltransferase</fullName>
        <ecNumber evidence="5">2.7.7.38</ecNumber>
    </recommendedName>
    <alternativeName>
        <fullName evidence="5">CMP-2-keto-3-deoxyoctulosonic acid synthase</fullName>
        <shortName evidence="5">CKS</shortName>
        <shortName evidence="5">CMP-KDO synthase</shortName>
    </alternativeName>
</protein>
<keyword evidence="2 5" id="KW-0808">Transferase</keyword>
<reference evidence="6 7" key="2">
    <citation type="submission" date="2011-10" db="EMBL/GenBank/DDBJ databases">
        <title>The Genome Sequence of Simonsiella muelleri ATCC 29453.</title>
        <authorList>
            <consortium name="The Broad Institute Genome Sequencing Platform"/>
            <consortium name="The Broad Institute Genome Sequencing Center for Infectious Disease"/>
            <person name="Earl A."/>
            <person name="Ward D."/>
            <person name="Feldgarden M."/>
            <person name="Gevers D."/>
            <person name="Izard J."/>
            <person name="Baranova O.V."/>
            <person name="Blanton J.M."/>
            <person name="Tanner A.C."/>
            <person name="Dewhirst F."/>
            <person name="Young S.K."/>
            <person name="Zeng Q."/>
            <person name="Gargeya S."/>
            <person name="Fitzgerald M."/>
            <person name="Haas B."/>
            <person name="Abouelleil A."/>
            <person name="Alvarado L."/>
            <person name="Arachchi H.M."/>
            <person name="Berlin A."/>
            <person name="Brown A."/>
            <person name="Chapman S.B."/>
            <person name="Chen Z."/>
            <person name="Dunbar C."/>
            <person name="Freedman E."/>
            <person name="Gearin G."/>
            <person name="Goldberg J."/>
            <person name="Griggs A."/>
            <person name="Gujja S."/>
            <person name="Heiman D."/>
            <person name="Howarth C."/>
            <person name="Larson L."/>
            <person name="Lui A."/>
            <person name="MacDonald P.J.P."/>
            <person name="Montmayeur A."/>
            <person name="Murphy C."/>
            <person name="Neiman D."/>
            <person name="Pearson M."/>
            <person name="Priest M."/>
            <person name="Roberts A."/>
            <person name="Saif S."/>
            <person name="Shea T."/>
            <person name="Shenoy N."/>
            <person name="Sisk P."/>
            <person name="Stolte C."/>
            <person name="Sykes S."/>
            <person name="Wortman J."/>
            <person name="Nusbaum C."/>
            <person name="Birren B."/>
        </authorList>
    </citation>
    <scope>NUCLEOTIDE SEQUENCE [LARGE SCALE GENOMIC DNA]</scope>
    <source>
        <strain evidence="6 7">ATCC 29453</strain>
    </source>
</reference>
<dbReference type="FunFam" id="3.90.550.10:FF:000011">
    <property type="entry name" value="3-deoxy-manno-octulosonate cytidylyltransferase"/>
    <property type="match status" value="1"/>
</dbReference>
<dbReference type="PANTHER" id="PTHR42866:SF2">
    <property type="entry name" value="3-DEOXY-MANNO-OCTULOSONATE CYTIDYLYLTRANSFERASE, MITOCHONDRIAL"/>
    <property type="match status" value="1"/>
</dbReference>
<evidence type="ECO:0000256" key="5">
    <source>
        <dbReference type="HAMAP-Rule" id="MF_00057"/>
    </source>
</evidence>
<dbReference type="GO" id="GO:0005829">
    <property type="term" value="C:cytosol"/>
    <property type="evidence" value="ECO:0007669"/>
    <property type="project" value="TreeGrafter"/>
</dbReference>
<comment type="similarity">
    <text evidence="5">Belongs to the KdsB family.</text>
</comment>
<dbReference type="EC" id="2.7.7.38" evidence="5"/>
<dbReference type="GO" id="GO:0016020">
    <property type="term" value="C:membrane"/>
    <property type="evidence" value="ECO:0007669"/>
    <property type="project" value="UniProtKB-SubCell"/>
</dbReference>
<keyword evidence="3 5" id="KW-0548">Nucleotidyltransferase</keyword>
<comment type="pathway">
    <text evidence="5">Nucleotide-sugar biosynthesis; CMP-3-deoxy-D-manno-octulosonate biosynthesis; CMP-3-deoxy-D-manno-octulosonate from 3-deoxy-D-manno-octulosonate and CTP: step 1/1.</text>
</comment>
<evidence type="ECO:0000256" key="1">
    <source>
        <dbReference type="ARBA" id="ARBA00004370"/>
    </source>
</evidence>
<comment type="subcellular location">
    <subcellularLocation>
        <location evidence="5">Cytoplasm</location>
    </subcellularLocation>
    <subcellularLocation>
        <location evidence="1">Membrane</location>
    </subcellularLocation>
</comment>
<name>V9HMR8_9NEIS</name>
<dbReference type="Gene3D" id="3.90.550.10">
    <property type="entry name" value="Spore Coat Polysaccharide Biosynthesis Protein SpsA, Chain A"/>
    <property type="match status" value="1"/>
</dbReference>
<comment type="function">
    <text evidence="5">Activates KDO (a required 8-carbon sugar) for incorporation into bacterial lipopolysaccharide in Gram-negative bacteria.</text>
</comment>
<dbReference type="NCBIfam" id="NF009905">
    <property type="entry name" value="PRK13368.1"/>
    <property type="match status" value="1"/>
</dbReference>
<keyword evidence="7" id="KW-1185">Reference proteome</keyword>
<dbReference type="HAMAP" id="MF_00057">
    <property type="entry name" value="KdsB"/>
    <property type="match status" value="1"/>
</dbReference>
<gene>
    <name evidence="5" type="primary">kdsB</name>
    <name evidence="6" type="ORF">HMPREF9021_00869</name>
</gene>
<evidence type="ECO:0000256" key="3">
    <source>
        <dbReference type="ARBA" id="ARBA00022695"/>
    </source>
</evidence>
<evidence type="ECO:0000256" key="2">
    <source>
        <dbReference type="ARBA" id="ARBA00022679"/>
    </source>
</evidence>
<evidence type="ECO:0000313" key="6">
    <source>
        <dbReference type="EMBL" id="EFG31593.1"/>
    </source>
</evidence>
<keyword evidence="5" id="KW-0963">Cytoplasm</keyword>
<comment type="caution">
    <text evidence="6">The sequence shown here is derived from an EMBL/GenBank/DDBJ whole genome shotgun (WGS) entry which is preliminary data.</text>
</comment>
<dbReference type="STRING" id="641147.HMPREF9021_00869"/>
<accession>V9HMR8</accession>
<keyword evidence="4 5" id="KW-0448">Lipopolysaccharide biosynthesis</keyword>
<dbReference type="eggNOG" id="COG1212">
    <property type="taxonomic scope" value="Bacteria"/>
</dbReference>
<sequence length="249" mass="27479">MKFTVILPARLSSSRLPEKALADIAGKPMIVRAAEQAAQSHAQKIIVATDHPRIQAACTAHQIVTVMTSEQHTSGTTRLAEAAQLLDLADDEIVVNVQGDEPLIPPELIERVAQKLANNNAPMATAAHYIHDFNEFINPNCVKVVLNQAGNALYFSRAPIAYPRDLMLADKPKLPQPAPLRHIGIYAYRVDFLKKYANLSVSPLEICESLEQLRVLWHGYEIAVEVLDFVPPAGVDTAEDLARIRAYFD</sequence>
<dbReference type="InterPro" id="IPR004528">
    <property type="entry name" value="KdsB"/>
</dbReference>
<dbReference type="GO" id="GO:0033468">
    <property type="term" value="P:CMP-keto-3-deoxy-D-manno-octulosonic acid biosynthetic process"/>
    <property type="evidence" value="ECO:0007669"/>
    <property type="project" value="UniProtKB-UniRule"/>
</dbReference>
<dbReference type="GO" id="GO:0008690">
    <property type="term" value="F:3-deoxy-manno-octulosonate cytidylyltransferase activity"/>
    <property type="evidence" value="ECO:0007669"/>
    <property type="project" value="UniProtKB-UniRule"/>
</dbReference>
<reference evidence="6 7" key="1">
    <citation type="submission" date="2010-03" db="EMBL/GenBank/DDBJ databases">
        <authorList>
            <consortium name="The Broad Institute Genome Sequencing Platform"/>
            <person name="Ward D."/>
            <person name="Earl A."/>
            <person name="Feldgarden M."/>
            <person name="Gevers D."/>
            <person name="Young S."/>
            <person name="Zeng Q."/>
            <person name="Koehrsen M."/>
            <person name="Alvarado L."/>
            <person name="Berlin A.M."/>
            <person name="Borenstein D."/>
            <person name="Chapman S.B."/>
            <person name="Chen Z."/>
            <person name="Engels R."/>
            <person name="Freedman E."/>
            <person name="Gellesch M."/>
            <person name="Goldberg J."/>
            <person name="Griggs A."/>
            <person name="Gujja S."/>
            <person name="Heilman E.R."/>
            <person name="Heiman D.I."/>
            <person name="Hepburn T.A."/>
            <person name="Howarth C."/>
            <person name="Jen D."/>
            <person name="Larson L."/>
            <person name="Mehta T."/>
            <person name="Park D."/>
            <person name="Pearson M."/>
            <person name="Richards J."/>
            <person name="Roberts A."/>
            <person name="Saif S."/>
            <person name="Shea T.D."/>
            <person name="Shenoy N."/>
            <person name="Sisk P."/>
            <person name="Stolte C."/>
            <person name="Sykes S.N."/>
            <person name="Walk T."/>
            <person name="White J."/>
            <person name="Yandava C."/>
            <person name="Izard J."/>
            <person name="Baranova O.V."/>
            <person name="Blanton J.M."/>
            <person name="Tanner A.C."/>
            <person name="Dewhirst F."/>
            <person name="Haas B."/>
            <person name="Nusbaum C."/>
            <person name="Birren B."/>
        </authorList>
    </citation>
    <scope>NUCLEOTIDE SEQUENCE [LARGE SCALE GENOMIC DNA]</scope>
    <source>
        <strain evidence="6 7">ATCC 29453</strain>
    </source>
</reference>
<evidence type="ECO:0000256" key="4">
    <source>
        <dbReference type="ARBA" id="ARBA00022985"/>
    </source>
</evidence>
<dbReference type="Pfam" id="PF02348">
    <property type="entry name" value="CTP_transf_3"/>
    <property type="match status" value="1"/>
</dbReference>
<dbReference type="GO" id="GO:0009103">
    <property type="term" value="P:lipopolysaccharide biosynthetic process"/>
    <property type="evidence" value="ECO:0007669"/>
    <property type="project" value="UniProtKB-UniRule"/>
</dbReference>
<evidence type="ECO:0000313" key="7">
    <source>
        <dbReference type="Proteomes" id="UP000017813"/>
    </source>
</evidence>